<dbReference type="GO" id="GO:0000272">
    <property type="term" value="P:polysaccharide catabolic process"/>
    <property type="evidence" value="ECO:0007669"/>
    <property type="project" value="UniProtKB-KW"/>
</dbReference>
<dbReference type="InterPro" id="IPR003961">
    <property type="entry name" value="FN3_dom"/>
</dbReference>
<dbReference type="Gene3D" id="2.60.40.10">
    <property type="entry name" value="Immunoglobulins"/>
    <property type="match status" value="1"/>
</dbReference>
<dbReference type="GO" id="GO:0030246">
    <property type="term" value="F:carbohydrate binding"/>
    <property type="evidence" value="ECO:0007669"/>
    <property type="project" value="InterPro"/>
</dbReference>
<keyword evidence="2" id="KW-0119">Carbohydrate metabolism</keyword>
<feature type="domain" description="Fibronectin type-III" evidence="3">
    <location>
        <begin position="1"/>
        <end position="50"/>
    </location>
</feature>
<dbReference type="SUPFAM" id="SSF49265">
    <property type="entry name" value="Fibronectin type III"/>
    <property type="match status" value="1"/>
</dbReference>
<dbReference type="Proteomes" id="UP000195991">
    <property type="component" value="Unassembled WGS sequence"/>
</dbReference>
<evidence type="ECO:0000259" key="3">
    <source>
        <dbReference type="PROSITE" id="PS50853"/>
    </source>
</evidence>
<dbReference type="SMART" id="SM00495">
    <property type="entry name" value="ChtBD3"/>
    <property type="match status" value="1"/>
</dbReference>
<name>A0A1C4F7N5_BACTU</name>
<dbReference type="SUPFAM" id="SSF51055">
    <property type="entry name" value="Carbohydrate binding domain"/>
    <property type="match status" value="1"/>
</dbReference>
<evidence type="ECO:0000256" key="2">
    <source>
        <dbReference type="ARBA" id="ARBA00023326"/>
    </source>
</evidence>
<keyword evidence="2" id="KW-0624">Polysaccharide degradation</keyword>
<reference evidence="4 5" key="1">
    <citation type="submission" date="2016-08" db="EMBL/GenBank/DDBJ databases">
        <authorList>
            <person name="Seilhamer J.J."/>
        </authorList>
    </citation>
    <scope>NUCLEOTIDE SEQUENCE [LARGE SCALE GENOMIC DNA]</scope>
    <source>
        <strain evidence="4 5">IEBC_T61001</strain>
    </source>
</reference>
<organism evidence="4 5">
    <name type="scientific">Bacillus thuringiensis</name>
    <dbReference type="NCBI Taxonomy" id="1428"/>
    <lineage>
        <taxon>Bacteria</taxon>
        <taxon>Bacillati</taxon>
        <taxon>Bacillota</taxon>
        <taxon>Bacilli</taxon>
        <taxon>Bacillales</taxon>
        <taxon>Bacillaceae</taxon>
        <taxon>Bacillus</taxon>
        <taxon>Bacillus cereus group</taxon>
    </lineage>
</organism>
<dbReference type="EMBL" id="FMBI01000035">
    <property type="protein sequence ID" value="SCC51826.1"/>
    <property type="molecule type" value="Genomic_DNA"/>
</dbReference>
<dbReference type="InterPro" id="IPR013783">
    <property type="entry name" value="Ig-like_fold"/>
</dbReference>
<evidence type="ECO:0000313" key="5">
    <source>
        <dbReference type="Proteomes" id="UP000195991"/>
    </source>
</evidence>
<evidence type="ECO:0000256" key="1">
    <source>
        <dbReference type="ARBA" id="ARBA00022801"/>
    </source>
</evidence>
<dbReference type="PROSITE" id="PS50853">
    <property type="entry name" value="FN3"/>
    <property type="match status" value="1"/>
</dbReference>
<dbReference type="InterPro" id="IPR003610">
    <property type="entry name" value="CBM5/12"/>
</dbReference>
<dbReference type="GO" id="GO:0004553">
    <property type="term" value="F:hydrolase activity, hydrolyzing O-glycosyl compounds"/>
    <property type="evidence" value="ECO:0007669"/>
    <property type="project" value="InterPro"/>
</dbReference>
<proteinExistence type="predicted"/>
<dbReference type="InterPro" id="IPR036573">
    <property type="entry name" value="CBM_sf_5/12"/>
</dbReference>
<dbReference type="Pfam" id="PF02839">
    <property type="entry name" value="CBM_5_12"/>
    <property type="match status" value="1"/>
</dbReference>
<accession>A0A1C4F7N5</accession>
<dbReference type="GO" id="GO:0005576">
    <property type="term" value="C:extracellular region"/>
    <property type="evidence" value="ECO:0007669"/>
    <property type="project" value="InterPro"/>
</dbReference>
<evidence type="ECO:0000313" key="4">
    <source>
        <dbReference type="EMBL" id="SCC51826.1"/>
    </source>
</evidence>
<protein>
    <recommendedName>
        <fullName evidence="3">Fibronectin type-III domain-containing protein</fullName>
    </recommendedName>
</protein>
<dbReference type="InterPro" id="IPR036116">
    <property type="entry name" value="FN3_sf"/>
</dbReference>
<sequence>MKEIGTANTTSFMDKDLQANTVYKYVVSAVDTSGNESMKSDAITVITKGQENSYEQWDARKAYKAGDRVVHENKVYEAIQSYQGNGDPNWIFALSLWKEVN</sequence>
<dbReference type="AlphaFoldDB" id="A0A1C4F7N5"/>
<dbReference type="Gene3D" id="2.10.10.20">
    <property type="entry name" value="Carbohydrate-binding module superfamily 5/12"/>
    <property type="match status" value="1"/>
</dbReference>
<gene>
    <name evidence="4" type="ORF">BTT61001_04009</name>
</gene>
<keyword evidence="1" id="KW-0378">Hydrolase</keyword>
<dbReference type="CDD" id="cd00063">
    <property type="entry name" value="FN3"/>
    <property type="match status" value="1"/>
</dbReference>